<dbReference type="EMBL" id="JAMOIM010000029">
    <property type="protein sequence ID" value="MCW6511636.1"/>
    <property type="molecule type" value="Genomic_DNA"/>
</dbReference>
<dbReference type="GO" id="GO:0004131">
    <property type="term" value="F:cytosine deaminase activity"/>
    <property type="evidence" value="ECO:0007669"/>
    <property type="project" value="UniProtKB-EC"/>
</dbReference>
<dbReference type="FunFam" id="3.20.20.140:FF:000019">
    <property type="entry name" value="Cytosine deaminase"/>
    <property type="match status" value="1"/>
</dbReference>
<dbReference type="RefSeq" id="WP_282588009.1">
    <property type="nucleotide sequence ID" value="NZ_JAMOIM010000029.1"/>
</dbReference>
<evidence type="ECO:0000313" key="4">
    <source>
        <dbReference type="EMBL" id="MCW6511636.1"/>
    </source>
</evidence>
<keyword evidence="1" id="KW-0479">Metal-binding</keyword>
<dbReference type="NCBIfam" id="NF005759">
    <property type="entry name" value="PRK07583.1"/>
    <property type="match status" value="1"/>
</dbReference>
<keyword evidence="5" id="KW-1185">Reference proteome</keyword>
<sequence>MTDALRVPPHLRRWSLKGARVPGCLLEKPVAAPNPEGLVDVDMIIANGTIESISPASTEPAAIPAFIQPGLVVPAFVDAHTHLDKGHIAPRAPTSGTFAGALEAVPRDREAHWSAPDVETRMRFAIEAAYAYGTRAIRTHLDCKDRQTRISWPVFAALREEWRDRVDLQASPLFPIDLALDAAHLRDVTEMVYEFGHCLGAATFPGPGLQAGLDTLFQLAGDKGWELDFHVDETDDPSVNTLAVIAQTALDHKFNGRILTGHCCTLSLLPEEERKRTIDLVARAGIGIVSLPMCNMYLQDRYPGRTPRWRGITALHELKAAGVPVTIASDNTRDPFYAYGDLDMAEVWRVGTRITQFDHPFGDWAAAVFSTPAEALGLDGAGLLRVGASADFVVFPARSLSEFMARPGMPRSVIRQGQTLTARVPDYSALDHLVGLRP</sequence>
<dbReference type="EC" id="3.5.4.1" evidence="4"/>
<protein>
    <submittedName>
        <fullName evidence="4">Cytosine deaminase</fullName>
        <ecNumber evidence="4">3.5.4.1</ecNumber>
    </submittedName>
</protein>
<dbReference type="SUPFAM" id="SSF51556">
    <property type="entry name" value="Metallo-dependent hydrolases"/>
    <property type="match status" value="1"/>
</dbReference>
<dbReference type="Gene3D" id="3.20.20.140">
    <property type="entry name" value="Metal-dependent hydrolases"/>
    <property type="match status" value="1"/>
</dbReference>
<organism evidence="4 5">
    <name type="scientific">Lichenifustis flavocetrariae</name>
    <dbReference type="NCBI Taxonomy" id="2949735"/>
    <lineage>
        <taxon>Bacteria</taxon>
        <taxon>Pseudomonadati</taxon>
        <taxon>Pseudomonadota</taxon>
        <taxon>Alphaproteobacteria</taxon>
        <taxon>Hyphomicrobiales</taxon>
        <taxon>Lichenihabitantaceae</taxon>
        <taxon>Lichenifustis</taxon>
    </lineage>
</organism>
<dbReference type="SUPFAM" id="SSF51338">
    <property type="entry name" value="Composite domain of metallo-dependent hydrolases"/>
    <property type="match status" value="1"/>
</dbReference>
<dbReference type="Gene3D" id="2.30.40.10">
    <property type="entry name" value="Urease, subunit C, domain 1"/>
    <property type="match status" value="1"/>
</dbReference>
<dbReference type="GO" id="GO:0035888">
    <property type="term" value="F:isoguanine deaminase activity"/>
    <property type="evidence" value="ECO:0007669"/>
    <property type="project" value="TreeGrafter"/>
</dbReference>
<evidence type="ECO:0000256" key="2">
    <source>
        <dbReference type="ARBA" id="ARBA00022801"/>
    </source>
</evidence>
<dbReference type="GO" id="GO:0046872">
    <property type="term" value="F:metal ion binding"/>
    <property type="evidence" value="ECO:0007669"/>
    <property type="project" value="UniProtKB-KW"/>
</dbReference>
<accession>A0AA41Z272</accession>
<dbReference type="InterPro" id="IPR013108">
    <property type="entry name" value="Amidohydro_3"/>
</dbReference>
<evidence type="ECO:0000259" key="3">
    <source>
        <dbReference type="Pfam" id="PF07969"/>
    </source>
</evidence>
<dbReference type="PANTHER" id="PTHR32027">
    <property type="entry name" value="CYTOSINE DEAMINASE"/>
    <property type="match status" value="1"/>
</dbReference>
<reference evidence="4" key="1">
    <citation type="submission" date="2022-05" db="EMBL/GenBank/DDBJ databases">
        <authorList>
            <person name="Pankratov T."/>
        </authorList>
    </citation>
    <scope>NUCLEOTIDE SEQUENCE</scope>
    <source>
        <strain evidence="4">BP6-180914</strain>
    </source>
</reference>
<dbReference type="InterPro" id="IPR052349">
    <property type="entry name" value="Metallo-hydrolase_Enzymes"/>
</dbReference>
<dbReference type="Proteomes" id="UP001165667">
    <property type="component" value="Unassembled WGS sequence"/>
</dbReference>
<dbReference type="PANTHER" id="PTHR32027:SF0">
    <property type="entry name" value="CYTOSINE DEAMINASE"/>
    <property type="match status" value="1"/>
</dbReference>
<dbReference type="AlphaFoldDB" id="A0AA41Z272"/>
<dbReference type="GO" id="GO:0006209">
    <property type="term" value="P:cytosine catabolic process"/>
    <property type="evidence" value="ECO:0007669"/>
    <property type="project" value="TreeGrafter"/>
</dbReference>
<dbReference type="CDD" id="cd01293">
    <property type="entry name" value="Bact_CD"/>
    <property type="match status" value="1"/>
</dbReference>
<gene>
    <name evidence="4" type="ORF">M8523_27050</name>
</gene>
<evidence type="ECO:0000313" key="5">
    <source>
        <dbReference type="Proteomes" id="UP001165667"/>
    </source>
</evidence>
<proteinExistence type="predicted"/>
<feature type="domain" description="Amidohydrolase 3" evidence="3">
    <location>
        <begin position="194"/>
        <end position="419"/>
    </location>
</feature>
<name>A0AA41Z272_9HYPH</name>
<keyword evidence="2 4" id="KW-0378">Hydrolase</keyword>
<comment type="caution">
    <text evidence="4">The sequence shown here is derived from an EMBL/GenBank/DDBJ whole genome shotgun (WGS) entry which is preliminary data.</text>
</comment>
<evidence type="ECO:0000256" key="1">
    <source>
        <dbReference type="ARBA" id="ARBA00022723"/>
    </source>
</evidence>
<dbReference type="Pfam" id="PF07969">
    <property type="entry name" value="Amidohydro_3"/>
    <property type="match status" value="1"/>
</dbReference>
<dbReference type="InterPro" id="IPR032466">
    <property type="entry name" value="Metal_Hydrolase"/>
</dbReference>
<dbReference type="InterPro" id="IPR011059">
    <property type="entry name" value="Metal-dep_hydrolase_composite"/>
</dbReference>